<dbReference type="GO" id="GO:0051301">
    <property type="term" value="P:cell division"/>
    <property type="evidence" value="ECO:0007669"/>
    <property type="project" value="UniProtKB-KW"/>
</dbReference>
<keyword evidence="10" id="KW-1185">Reference proteome</keyword>
<dbReference type="GO" id="GO:1990423">
    <property type="term" value="C:RZZ complex"/>
    <property type="evidence" value="ECO:0007669"/>
    <property type="project" value="InterPro"/>
</dbReference>
<evidence type="ECO:0000313" key="10">
    <source>
        <dbReference type="Proteomes" id="UP001140172"/>
    </source>
</evidence>
<feature type="region of interest" description="Disordered" evidence="8">
    <location>
        <begin position="336"/>
        <end position="359"/>
    </location>
</feature>
<evidence type="ECO:0000256" key="1">
    <source>
        <dbReference type="ARBA" id="ARBA00004584"/>
    </source>
</evidence>
<proteinExistence type="inferred from homology"/>
<keyword evidence="5" id="KW-0498">Mitosis</keyword>
<dbReference type="GO" id="GO:0007094">
    <property type="term" value="P:mitotic spindle assembly checkpoint signaling"/>
    <property type="evidence" value="ECO:0007669"/>
    <property type="project" value="TreeGrafter"/>
</dbReference>
<organism evidence="9 10">
    <name type="scientific">Coemansia interrupta</name>
    <dbReference type="NCBI Taxonomy" id="1126814"/>
    <lineage>
        <taxon>Eukaryota</taxon>
        <taxon>Fungi</taxon>
        <taxon>Fungi incertae sedis</taxon>
        <taxon>Zoopagomycota</taxon>
        <taxon>Kickxellomycotina</taxon>
        <taxon>Kickxellomycetes</taxon>
        <taxon>Kickxellales</taxon>
        <taxon>Kickxellaceae</taxon>
        <taxon>Coemansia</taxon>
    </lineage>
</organism>
<evidence type="ECO:0000256" key="2">
    <source>
        <dbReference type="ARBA" id="ARBA00009062"/>
    </source>
</evidence>
<dbReference type="PANTHER" id="PTHR15995:SF1">
    <property type="entry name" value="PROTEIN ZWILCH HOMOLOG"/>
    <property type="match status" value="1"/>
</dbReference>
<evidence type="ECO:0000256" key="6">
    <source>
        <dbReference type="ARBA" id="ARBA00023306"/>
    </source>
</evidence>
<comment type="caution">
    <text evidence="9">The sequence shown here is derived from an EMBL/GenBank/DDBJ whole genome shotgun (WGS) entry which is preliminary data.</text>
</comment>
<evidence type="ECO:0000256" key="8">
    <source>
        <dbReference type="SAM" id="MobiDB-lite"/>
    </source>
</evidence>
<protein>
    <submittedName>
        <fullName evidence="9">Uncharacterized protein</fullName>
    </submittedName>
</protein>
<dbReference type="AlphaFoldDB" id="A0A9W8HCF1"/>
<dbReference type="Proteomes" id="UP001140172">
    <property type="component" value="Unassembled WGS sequence"/>
</dbReference>
<dbReference type="InterPro" id="IPR018630">
    <property type="entry name" value="Zwilch"/>
</dbReference>
<dbReference type="Gene3D" id="1.20.58.730">
    <property type="match status" value="1"/>
</dbReference>
<dbReference type="EMBL" id="JANBUM010000240">
    <property type="protein sequence ID" value="KAJ2780662.1"/>
    <property type="molecule type" value="Genomic_DNA"/>
</dbReference>
<keyword evidence="3" id="KW-0158">Chromosome</keyword>
<keyword evidence="4" id="KW-0132">Cell division</keyword>
<evidence type="ECO:0000256" key="7">
    <source>
        <dbReference type="ARBA" id="ARBA00023328"/>
    </source>
</evidence>
<evidence type="ECO:0000256" key="3">
    <source>
        <dbReference type="ARBA" id="ARBA00022454"/>
    </source>
</evidence>
<reference evidence="9" key="1">
    <citation type="submission" date="2022-07" db="EMBL/GenBank/DDBJ databases">
        <title>Phylogenomic reconstructions and comparative analyses of Kickxellomycotina fungi.</title>
        <authorList>
            <person name="Reynolds N.K."/>
            <person name="Stajich J.E."/>
            <person name="Barry K."/>
            <person name="Grigoriev I.V."/>
            <person name="Crous P."/>
            <person name="Smith M.E."/>
        </authorList>
    </citation>
    <scope>NUCLEOTIDE SEQUENCE</scope>
    <source>
        <strain evidence="9">BCRC 34489</strain>
    </source>
</reference>
<comment type="similarity">
    <text evidence="2">Belongs to the ZWILCH family.</text>
</comment>
<accession>A0A9W8HCF1</accession>
<evidence type="ECO:0000313" key="9">
    <source>
        <dbReference type="EMBL" id="KAJ2780662.1"/>
    </source>
</evidence>
<gene>
    <name evidence="9" type="ORF">GGI15_003453</name>
</gene>
<dbReference type="GO" id="GO:0034501">
    <property type="term" value="P:protein localization to kinetochore"/>
    <property type="evidence" value="ECO:0007669"/>
    <property type="project" value="TreeGrafter"/>
</dbReference>
<evidence type="ECO:0000256" key="5">
    <source>
        <dbReference type="ARBA" id="ARBA00022776"/>
    </source>
</evidence>
<dbReference type="Gene3D" id="1.10.287.1880">
    <property type="match status" value="1"/>
</dbReference>
<sequence>MSIQLTTELLHTFIENARRRAEQTLSARQTLAASVFGTTAHFHLVNAQVNHPLRRVLGLATEFILVSAPAATIDLKLRRVHSLTCGAPPLATWRSLASRSDEKVVDAAEYAYEWDVQRLVPLERDQARALAAQYAQILPELESNEDAEVLPMVVFTQEYGVAAELPPFYLVIFAPDTQDEFANVVAVRCTDRRHHQDKSVALDTGSDEARRVAHWAEYDVLGSPAQDDAAGEADAALLALAKDDDDDDDTSVLSTALAPSTSYAVLHGVWEAEMRSTAKVELPPQPPTSTQWVLELLSTPVARDAEATGTLRRLHLELRRLETWCAAWKSGEEWAGGPVGSHEWQTGTGQGGSQGDTETIDEAGDALERHCVQFGRRIDVFIDQAAGGCAPEDDAHDDGDVENNVAVQRRALDFVEQLWRLAEHAHDTADLAEILAAVGEALDTRGLQPAVHSDNAAPLAQMLRATLADEPAAQTARTQLDRQLDRWIDEQPLDAFVHVGAAKLASDLRHRLVAGRLATPRQVDVFLAGQSAGEPMELPQTVDRLRCLLRVLEAHALVVRAAPGLPRAHAAQVAGAVLDHFGPRPAHHDDLRVGLCLPVYSLDAQDFAASVVDAFDPARYAAGAGRALVLLTTAPAMVDRHFAADDDDGASDNGDMADGSDGGGDVYAVFEAS</sequence>
<evidence type="ECO:0000256" key="4">
    <source>
        <dbReference type="ARBA" id="ARBA00022618"/>
    </source>
</evidence>
<keyword evidence="6" id="KW-0131">Cell cycle</keyword>
<name>A0A9W8HCF1_9FUNG</name>
<comment type="subcellular location">
    <subcellularLocation>
        <location evidence="1">Chromosome</location>
        <location evidence="1">Centromere</location>
    </subcellularLocation>
</comment>
<dbReference type="PANTHER" id="PTHR15995">
    <property type="entry name" value="PROTEIN ZWILCH HOMOLOG"/>
    <property type="match status" value="1"/>
</dbReference>
<keyword evidence="7" id="KW-0137">Centromere</keyword>
<dbReference type="OrthoDB" id="5556307at2759"/>